<accession>A0ACB8UXD7</accession>
<protein>
    <submittedName>
        <fullName evidence="1">Uncharacterized protein</fullName>
    </submittedName>
</protein>
<organism evidence="1">
    <name type="scientific">Ophidiomyces ophidiicola</name>
    <dbReference type="NCBI Taxonomy" id="1387563"/>
    <lineage>
        <taxon>Eukaryota</taxon>
        <taxon>Fungi</taxon>
        <taxon>Dikarya</taxon>
        <taxon>Ascomycota</taxon>
        <taxon>Pezizomycotina</taxon>
        <taxon>Eurotiomycetes</taxon>
        <taxon>Eurotiomycetidae</taxon>
        <taxon>Onygenales</taxon>
        <taxon>Onygenaceae</taxon>
        <taxon>Ophidiomyces</taxon>
    </lineage>
</organism>
<reference evidence="1" key="1">
    <citation type="journal article" date="2022" name="bioRxiv">
        <title>Population genetic analysis of Ophidiomyces ophidiicola, the causative agent of snake fungal disease, indicates recent introductions to the USA.</title>
        <authorList>
            <person name="Ladner J.T."/>
            <person name="Palmer J.M."/>
            <person name="Ettinger C.L."/>
            <person name="Stajich J.E."/>
            <person name="Farrell T.M."/>
            <person name="Glorioso B.M."/>
            <person name="Lawson B."/>
            <person name="Price S.J."/>
            <person name="Stengle A.G."/>
            <person name="Grear D.A."/>
            <person name="Lorch J.M."/>
        </authorList>
    </citation>
    <scope>NUCLEOTIDE SEQUENCE</scope>
    <source>
        <strain evidence="1">NWHC 24266-5</strain>
    </source>
</reference>
<comment type="caution">
    <text evidence="1">The sequence shown here is derived from an EMBL/GenBank/DDBJ whole genome shotgun (WGS) entry which is preliminary data.</text>
</comment>
<proteinExistence type="predicted"/>
<gene>
    <name evidence="1" type="ORF">LOY88_003131</name>
</gene>
<sequence length="507" mass="55738">MAEPIKSRSPSILLEPPPKGVELEDPGALESGVDSEDDHFSDASEGRPQTGSRIQTPSPQVKGPNPGTVLDRLAIPRTVLEKVDPDDTRYGDEPGTPAYEQRKMDAVPDFVYKAGEFRSDLLQDSPEDSNPADSSVPETKVSRIDSPSQRPLSPASFTAHKRKPSDALPDVVEIVQDSDEPTLLPEHRASPTQLDLEVEPAGGEAPNGVSENVAHFGDEFDDFKEGGDDAEHDDFGDFDDGFEEATLDQTRTSFSSTEDTSPLSTPPPLDFNSLRSLADLLTATSDHLDTLFPRSVDSSTLPPVDEIPDSTAIFNTERSLSLWSQLVAPPPLQPPNWTKSRIRRLFLVSLGVPVDLDEILPASKQKKLVLPSITDSTNRQSYDTSGQPRTHPKKPHKDGDQTRSSTSTDARRSGSHNRPPRRRRGQQAPPELDLSAVRRLCDTTDAALDGLTDTEMQQHVQNLEDMTARASEVLQYWLKKRDGQLGEKEAYNGVIENLVKHARQVRS</sequence>
<evidence type="ECO:0000313" key="1">
    <source>
        <dbReference type="EMBL" id="KAI2387441.1"/>
    </source>
</evidence>
<name>A0ACB8UXD7_9EURO</name>
<dbReference type="EMBL" id="JALBCA010000039">
    <property type="protein sequence ID" value="KAI2387441.1"/>
    <property type="molecule type" value="Genomic_DNA"/>
</dbReference>